<comment type="caution">
    <text evidence="9">Lacks conserved residue(s) required for the propagation of feature annotation.</text>
</comment>
<keyword evidence="10" id="KW-1133">Transmembrane helix</keyword>
<dbReference type="InterPro" id="IPR000755">
    <property type="entry name" value="A_A_dipeptidase"/>
</dbReference>
<dbReference type="SUPFAM" id="SSF55166">
    <property type="entry name" value="Hedgehog/DD-peptidase"/>
    <property type="match status" value="1"/>
</dbReference>
<dbReference type="Pfam" id="PF01427">
    <property type="entry name" value="Peptidase_M15"/>
    <property type="match status" value="2"/>
</dbReference>
<feature type="transmembrane region" description="Helical" evidence="10">
    <location>
        <begin position="43"/>
        <end position="66"/>
    </location>
</feature>
<keyword evidence="12" id="KW-1185">Reference proteome</keyword>
<evidence type="ECO:0000256" key="3">
    <source>
        <dbReference type="ARBA" id="ARBA00022723"/>
    </source>
</evidence>
<keyword evidence="10" id="KW-0812">Transmembrane</keyword>
<dbReference type="Gene3D" id="3.30.1380.10">
    <property type="match status" value="1"/>
</dbReference>
<reference evidence="11 12" key="1">
    <citation type="submission" date="2023-03" db="EMBL/GenBank/DDBJ databases">
        <title>Host association and intracellularity evolved multiple times independently in the Rickettsiales.</title>
        <authorList>
            <person name="Castelli M."/>
            <person name="Nardi T."/>
            <person name="Gammuto L."/>
            <person name="Bellinzona G."/>
            <person name="Sabaneyeva E."/>
            <person name="Potekhin A."/>
            <person name="Serra V."/>
            <person name="Petroni G."/>
            <person name="Sassera D."/>
        </authorList>
    </citation>
    <scope>NUCLEOTIDE SEQUENCE [LARGE SCALE GENOMIC DNA]</scope>
    <source>
        <strain evidence="11 12">Sr 2-6</strain>
    </source>
</reference>
<evidence type="ECO:0000256" key="7">
    <source>
        <dbReference type="ARBA" id="ARBA00023049"/>
    </source>
</evidence>
<proteinExistence type="inferred from homology"/>
<evidence type="ECO:0000256" key="1">
    <source>
        <dbReference type="ARBA" id="ARBA00001362"/>
    </source>
</evidence>
<dbReference type="Proteomes" id="UP001291687">
    <property type="component" value="Unassembled WGS sequence"/>
</dbReference>
<dbReference type="PANTHER" id="PTHR43126">
    <property type="entry name" value="D-ALANYL-D-ALANINE DIPEPTIDASE"/>
    <property type="match status" value="1"/>
</dbReference>
<dbReference type="EMBL" id="JARJFB010000022">
    <property type="protein sequence ID" value="MEA0970496.1"/>
    <property type="molecule type" value="Genomic_DNA"/>
</dbReference>
<comment type="function">
    <text evidence="9">Catalyzes hydrolysis of the D-alanyl-D-alanine dipeptide.</text>
</comment>
<organism evidence="11 12">
    <name type="scientific">Candidatus Megaera venefica</name>
    <dbReference type="NCBI Taxonomy" id="2055910"/>
    <lineage>
        <taxon>Bacteria</taxon>
        <taxon>Pseudomonadati</taxon>
        <taxon>Pseudomonadota</taxon>
        <taxon>Alphaproteobacteria</taxon>
        <taxon>Rickettsiales</taxon>
        <taxon>Rickettsiaceae</taxon>
        <taxon>Candidatus Megaera</taxon>
    </lineage>
</organism>
<keyword evidence="4 9" id="KW-0378">Hydrolase</keyword>
<comment type="similarity">
    <text evidence="9">Belongs to the peptidase M15D family.</text>
</comment>
<evidence type="ECO:0000256" key="9">
    <source>
        <dbReference type="HAMAP-Rule" id="MF_01924"/>
    </source>
</evidence>
<dbReference type="PANTHER" id="PTHR43126:SF1">
    <property type="entry name" value="D-ALANYL-D-ALANINE DIPEPTIDASE"/>
    <property type="match status" value="1"/>
</dbReference>
<dbReference type="EC" id="3.4.13.22" evidence="9"/>
<keyword evidence="6 9" id="KW-0224">Dipeptidase</keyword>
<dbReference type="HAMAP" id="MF_01924">
    <property type="entry name" value="A_A_dipeptidase"/>
    <property type="match status" value="1"/>
</dbReference>
<keyword evidence="5" id="KW-0862">Zinc</keyword>
<evidence type="ECO:0000256" key="5">
    <source>
        <dbReference type="ARBA" id="ARBA00022833"/>
    </source>
</evidence>
<keyword evidence="10" id="KW-0472">Membrane</keyword>
<evidence type="ECO:0000313" key="11">
    <source>
        <dbReference type="EMBL" id="MEA0970496.1"/>
    </source>
</evidence>
<evidence type="ECO:0000256" key="10">
    <source>
        <dbReference type="SAM" id="Phobius"/>
    </source>
</evidence>
<keyword evidence="2 9" id="KW-0645">Protease</keyword>
<evidence type="ECO:0000256" key="4">
    <source>
        <dbReference type="ARBA" id="ARBA00022801"/>
    </source>
</evidence>
<evidence type="ECO:0000313" key="12">
    <source>
        <dbReference type="Proteomes" id="UP001291687"/>
    </source>
</evidence>
<dbReference type="InterPro" id="IPR009045">
    <property type="entry name" value="Zn_M74/Hedgehog-like"/>
</dbReference>
<evidence type="ECO:0000256" key="8">
    <source>
        <dbReference type="ARBA" id="ARBA00023316"/>
    </source>
</evidence>
<sequence>MLLFLPNSKSNKPNQIEDKQYMFINNYNRGLQNGISNNIPDKYFVSLIVNFSLIALLIIFFTTISLGNNADPKTDRQLEGGFVYLSDIDPSILINLKYHQNENFTGVPIAGCSKGRAVVTLDAAAALRNVQEDLVMHGYALVVYDAYHPLKSQEKFNSWLQEQSIDTKDSYYPNLTKTAIKEAGYIEAKYAHVRGSTVDVSIISLRDKLTTPCKQQKRSYKDQKDLIYLNDGTAEMGTSYDTFDPLSSYSNTTIPQEAQAHRKLLRETMQNHGFVPNEKFWWQFTLIREPYIDSKFDFDI</sequence>
<comment type="catalytic activity">
    <reaction evidence="1 9">
        <text>D-alanyl-D-alanine + H2O = 2 D-alanine</text>
        <dbReference type="Rhea" id="RHEA:20661"/>
        <dbReference type="ChEBI" id="CHEBI:15377"/>
        <dbReference type="ChEBI" id="CHEBI:57416"/>
        <dbReference type="ChEBI" id="CHEBI:57822"/>
        <dbReference type="EC" id="3.4.13.22"/>
    </reaction>
</comment>
<keyword evidence="7 9" id="KW-0482">Metalloprotease</keyword>
<dbReference type="RefSeq" id="WP_322776399.1">
    <property type="nucleotide sequence ID" value="NZ_JARJFB010000022.1"/>
</dbReference>
<keyword evidence="3" id="KW-0479">Metal-binding</keyword>
<evidence type="ECO:0000256" key="6">
    <source>
        <dbReference type="ARBA" id="ARBA00022997"/>
    </source>
</evidence>
<evidence type="ECO:0000256" key="2">
    <source>
        <dbReference type="ARBA" id="ARBA00022670"/>
    </source>
</evidence>
<comment type="caution">
    <text evidence="11">The sequence shown here is derived from an EMBL/GenBank/DDBJ whole genome shotgun (WGS) entry which is preliminary data.</text>
</comment>
<gene>
    <name evidence="9" type="primary">ddpX</name>
    <name evidence="11" type="ORF">Megvenef_00462</name>
</gene>
<keyword evidence="8" id="KW-0961">Cell wall biogenesis/degradation</keyword>
<name>A0ABU5NBH8_9RICK</name>
<protein>
    <recommendedName>
        <fullName evidence="9">D-alanyl-D-alanine dipeptidase</fullName>
        <shortName evidence="9">D-Ala-D-Ala dipeptidase</shortName>
        <ecNumber evidence="9">3.4.13.22</ecNumber>
    </recommendedName>
</protein>
<accession>A0ABU5NBH8</accession>